<dbReference type="InterPro" id="IPR035500">
    <property type="entry name" value="NHR-like_dom_sf"/>
</dbReference>
<sequence>MQSSQQKEEQINCSDSFNFLSIPNYCSGGNSWFQPNPNCPNHKQGVPFSAAYGNPNSEGDVSCANCFMHSTIMQSMAMSCQHLHACSNCASCYSHNNHSPSLSSSAGMSPPLFPNGSPLSSGSSPPLFAPVSPPESSNCSSNSCAMDVNLATAPFRNEIKIFAGEQPSVSGNDQQANSSHQVYPQCQVSNSLPIFTVGGQRSSFTGQNRFSPAHKPVTSLPTEQPRLKETYQESSKSQRLVSSESFSSDVTEVNKPTEIKQEHTTIIQNRKRGANDVCEVCGDRASGYHYNALTCEGCKGFFRRSINKKEPPYKCKYGGACEMDTYTRRKCPDCRLRKCKAVGMLEECLLTEIQCQSKRRSRKTKRTAANEKQTTSKDTSSSASQSPSSSQPSPVDNKSYESTQQVPPVEANPEQDRLVRYVGNAFHHYRSSPEVVKRWEMYLEKTQKTNLCEIATAHVRVLVEYTKQLPGFTRLGPEDQIALLKGSVVEIMLLRNACGYNFKNSQIDISLFVKDTGLHEAKVRGLLSFFAGIKHLALDEREYGLLAAIILFDSDYPHTQDKARIDRYRETYISALSYYSVKRDPRRTQIVAKILNLITKLRTLYHTYARMVSNLKEKEQFSPLLCEIWDLS</sequence>
<dbReference type="PROSITE" id="PS51030">
    <property type="entry name" value="NUCLEAR_REC_DBD_2"/>
    <property type="match status" value="1"/>
</dbReference>
<dbReference type="Pfam" id="PF00105">
    <property type="entry name" value="zf-C4"/>
    <property type="match status" value="1"/>
</dbReference>
<comment type="subcellular location">
    <subcellularLocation>
        <location evidence="10">Nucleus</location>
    </subcellularLocation>
</comment>
<feature type="region of interest" description="Disordered" evidence="11">
    <location>
        <begin position="104"/>
        <end position="132"/>
    </location>
</feature>
<evidence type="ECO:0000256" key="3">
    <source>
        <dbReference type="ARBA" id="ARBA00022771"/>
    </source>
</evidence>
<dbReference type="PRINTS" id="PR00047">
    <property type="entry name" value="STROIDFINGER"/>
</dbReference>
<dbReference type="PANTHER" id="PTHR24082:SF507">
    <property type="entry name" value="BILE ACID RECEPTOR-RELATED"/>
    <property type="match status" value="1"/>
</dbReference>
<evidence type="ECO:0000256" key="5">
    <source>
        <dbReference type="ARBA" id="ARBA00023015"/>
    </source>
</evidence>
<keyword evidence="9 10" id="KW-0539">Nucleus</keyword>
<dbReference type="InterPro" id="IPR000536">
    <property type="entry name" value="Nucl_hrmn_rcpt_lig-bd"/>
</dbReference>
<evidence type="ECO:0000256" key="8">
    <source>
        <dbReference type="ARBA" id="ARBA00023170"/>
    </source>
</evidence>
<dbReference type="InterPro" id="IPR001723">
    <property type="entry name" value="Nuclear_hrmn_rcpt"/>
</dbReference>
<dbReference type="InterPro" id="IPR001628">
    <property type="entry name" value="Znf_hrmn_rcpt"/>
</dbReference>
<feature type="compositionally biased region" description="Low complexity" evidence="11">
    <location>
        <begin position="104"/>
        <end position="126"/>
    </location>
</feature>
<dbReference type="SMART" id="SM00399">
    <property type="entry name" value="ZnF_C4"/>
    <property type="match status" value="1"/>
</dbReference>
<keyword evidence="2 10" id="KW-0479">Metal-binding</keyword>
<dbReference type="PRINTS" id="PR00546">
    <property type="entry name" value="THYROIDHORMR"/>
</dbReference>
<keyword evidence="8 10" id="KW-0675">Receptor</keyword>
<comment type="similarity">
    <text evidence="1">Belongs to the nuclear hormone receptor family. NR1 subfamily.</text>
</comment>
<evidence type="ECO:0000313" key="14">
    <source>
        <dbReference type="EMBL" id="CAK8697182.1"/>
    </source>
</evidence>
<evidence type="ECO:0008006" key="16">
    <source>
        <dbReference type="Google" id="ProtNLM"/>
    </source>
</evidence>
<evidence type="ECO:0000259" key="12">
    <source>
        <dbReference type="PROSITE" id="PS51030"/>
    </source>
</evidence>
<feature type="compositionally biased region" description="Polar residues" evidence="11">
    <location>
        <begin position="232"/>
        <end position="251"/>
    </location>
</feature>
<evidence type="ECO:0000256" key="11">
    <source>
        <dbReference type="SAM" id="MobiDB-lite"/>
    </source>
</evidence>
<feature type="domain" description="Nuclear receptor" evidence="12">
    <location>
        <begin position="275"/>
        <end position="351"/>
    </location>
</feature>
<evidence type="ECO:0000256" key="4">
    <source>
        <dbReference type="ARBA" id="ARBA00022833"/>
    </source>
</evidence>
<dbReference type="EMBL" id="CAWYQH010000163">
    <property type="protein sequence ID" value="CAK8697182.1"/>
    <property type="molecule type" value="Genomic_DNA"/>
</dbReference>
<dbReference type="InterPro" id="IPR013088">
    <property type="entry name" value="Znf_NHR/GATA"/>
</dbReference>
<evidence type="ECO:0000313" key="15">
    <source>
        <dbReference type="Proteomes" id="UP001642483"/>
    </source>
</evidence>
<dbReference type="Gene3D" id="3.30.50.10">
    <property type="entry name" value="Erythroid Transcription Factor GATA-1, subunit A"/>
    <property type="match status" value="1"/>
</dbReference>
<gene>
    <name evidence="14" type="ORF">CVLEPA_LOCUS30450</name>
</gene>
<name>A0ABP0H048_CLALP</name>
<feature type="domain" description="NR LBD" evidence="13">
    <location>
        <begin position="414"/>
        <end position="632"/>
    </location>
</feature>
<dbReference type="PROSITE" id="PS00031">
    <property type="entry name" value="NUCLEAR_REC_DBD_1"/>
    <property type="match status" value="1"/>
</dbReference>
<evidence type="ECO:0000256" key="10">
    <source>
        <dbReference type="RuleBase" id="RU004334"/>
    </source>
</evidence>
<feature type="region of interest" description="Disordered" evidence="11">
    <location>
        <begin position="360"/>
        <end position="414"/>
    </location>
</feature>
<evidence type="ECO:0000256" key="9">
    <source>
        <dbReference type="ARBA" id="ARBA00023242"/>
    </source>
</evidence>
<proteinExistence type="inferred from homology"/>
<comment type="caution">
    <text evidence="14">The sequence shown here is derived from an EMBL/GenBank/DDBJ whole genome shotgun (WGS) entry which is preliminary data.</text>
</comment>
<keyword evidence="5 10" id="KW-0805">Transcription regulation</keyword>
<dbReference type="CDD" id="cd06929">
    <property type="entry name" value="NR_LBD_F1"/>
    <property type="match status" value="1"/>
</dbReference>
<dbReference type="InterPro" id="IPR050234">
    <property type="entry name" value="Nuclear_hormone_rcpt_NR1"/>
</dbReference>
<protein>
    <recommendedName>
        <fullName evidence="16">EcRH</fullName>
    </recommendedName>
</protein>
<keyword evidence="6 10" id="KW-0238">DNA-binding</keyword>
<evidence type="ECO:0000256" key="7">
    <source>
        <dbReference type="ARBA" id="ARBA00023163"/>
    </source>
</evidence>
<dbReference type="Gene3D" id="1.10.565.10">
    <property type="entry name" value="Retinoid X Receptor"/>
    <property type="match status" value="1"/>
</dbReference>
<dbReference type="SMART" id="SM00430">
    <property type="entry name" value="HOLI"/>
    <property type="match status" value="1"/>
</dbReference>
<dbReference type="PANTHER" id="PTHR24082">
    <property type="entry name" value="NUCLEAR HORMONE RECEPTOR"/>
    <property type="match status" value="1"/>
</dbReference>
<evidence type="ECO:0000256" key="2">
    <source>
        <dbReference type="ARBA" id="ARBA00022723"/>
    </source>
</evidence>
<organism evidence="14 15">
    <name type="scientific">Clavelina lepadiformis</name>
    <name type="common">Light-bulb sea squirt</name>
    <name type="synonym">Ascidia lepadiformis</name>
    <dbReference type="NCBI Taxonomy" id="159417"/>
    <lineage>
        <taxon>Eukaryota</taxon>
        <taxon>Metazoa</taxon>
        <taxon>Chordata</taxon>
        <taxon>Tunicata</taxon>
        <taxon>Ascidiacea</taxon>
        <taxon>Aplousobranchia</taxon>
        <taxon>Clavelinidae</taxon>
        <taxon>Clavelina</taxon>
    </lineage>
</organism>
<keyword evidence="4 10" id="KW-0862">Zinc</keyword>
<dbReference type="PRINTS" id="PR00398">
    <property type="entry name" value="STRDHORMONER"/>
</dbReference>
<keyword evidence="15" id="KW-1185">Reference proteome</keyword>
<dbReference type="Proteomes" id="UP001642483">
    <property type="component" value="Unassembled WGS sequence"/>
</dbReference>
<keyword evidence="7 10" id="KW-0804">Transcription</keyword>
<evidence type="ECO:0000256" key="6">
    <source>
        <dbReference type="ARBA" id="ARBA00023125"/>
    </source>
</evidence>
<evidence type="ECO:0000256" key="1">
    <source>
        <dbReference type="ARBA" id="ARBA00008092"/>
    </source>
</evidence>
<accession>A0ABP0H048</accession>
<dbReference type="PROSITE" id="PS51843">
    <property type="entry name" value="NR_LBD"/>
    <property type="match status" value="1"/>
</dbReference>
<dbReference type="InterPro" id="IPR001728">
    <property type="entry name" value="ThyrH_rcpt"/>
</dbReference>
<reference evidence="14 15" key="1">
    <citation type="submission" date="2024-02" db="EMBL/GenBank/DDBJ databases">
        <authorList>
            <person name="Daric V."/>
            <person name="Darras S."/>
        </authorList>
    </citation>
    <scope>NUCLEOTIDE SEQUENCE [LARGE SCALE GENOMIC DNA]</scope>
</reference>
<dbReference type="SUPFAM" id="SSF48508">
    <property type="entry name" value="Nuclear receptor ligand-binding domain"/>
    <property type="match status" value="1"/>
</dbReference>
<dbReference type="SUPFAM" id="SSF57716">
    <property type="entry name" value="Glucocorticoid receptor-like (DNA-binding domain)"/>
    <property type="match status" value="1"/>
</dbReference>
<feature type="compositionally biased region" description="Low complexity" evidence="11">
    <location>
        <begin position="376"/>
        <end position="394"/>
    </location>
</feature>
<evidence type="ECO:0000259" key="13">
    <source>
        <dbReference type="PROSITE" id="PS51843"/>
    </source>
</evidence>
<keyword evidence="3 10" id="KW-0863">Zinc-finger</keyword>
<feature type="region of interest" description="Disordered" evidence="11">
    <location>
        <begin position="207"/>
        <end position="257"/>
    </location>
</feature>
<dbReference type="Pfam" id="PF00104">
    <property type="entry name" value="Hormone_recep"/>
    <property type="match status" value="1"/>
</dbReference>